<dbReference type="InterPro" id="IPR000524">
    <property type="entry name" value="Tscrpt_reg_HTH_GntR"/>
</dbReference>
<dbReference type="Gene3D" id="3.40.640.10">
    <property type="entry name" value="Type I PLP-dependent aspartate aminotransferase-like (Major domain)"/>
    <property type="match status" value="1"/>
</dbReference>
<evidence type="ECO:0000256" key="3">
    <source>
        <dbReference type="ARBA" id="ARBA00023015"/>
    </source>
</evidence>
<keyword evidence="5" id="KW-0804">Transcription</keyword>
<dbReference type="InterPro" id="IPR036390">
    <property type="entry name" value="WH_DNA-bd_sf"/>
</dbReference>
<organism evidence="7 8">
    <name type="scientific">Faecalibacterium gallinarum</name>
    <dbReference type="NCBI Taxonomy" id="2903556"/>
    <lineage>
        <taxon>Bacteria</taxon>
        <taxon>Bacillati</taxon>
        <taxon>Bacillota</taxon>
        <taxon>Clostridia</taxon>
        <taxon>Eubacteriales</taxon>
        <taxon>Oscillospiraceae</taxon>
        <taxon>Faecalibacterium</taxon>
    </lineage>
</organism>
<dbReference type="InterPro" id="IPR036388">
    <property type="entry name" value="WH-like_DNA-bd_sf"/>
</dbReference>
<dbReference type="CDD" id="cd07377">
    <property type="entry name" value="WHTH_GntR"/>
    <property type="match status" value="1"/>
</dbReference>
<name>A0AA37IZQ4_9FIRM</name>
<evidence type="ECO:0000259" key="6">
    <source>
        <dbReference type="PROSITE" id="PS50949"/>
    </source>
</evidence>
<gene>
    <name evidence="7" type="ORF">JCM17207_19290</name>
</gene>
<evidence type="ECO:0000313" key="7">
    <source>
        <dbReference type="EMBL" id="GJN65304.1"/>
    </source>
</evidence>
<dbReference type="EMBL" id="BQKV01000081">
    <property type="protein sequence ID" value="GJN65304.1"/>
    <property type="molecule type" value="Genomic_DNA"/>
</dbReference>
<evidence type="ECO:0000256" key="2">
    <source>
        <dbReference type="ARBA" id="ARBA00022898"/>
    </source>
</evidence>
<dbReference type="SUPFAM" id="SSF46785">
    <property type="entry name" value="Winged helix' DNA-binding domain"/>
    <property type="match status" value="1"/>
</dbReference>
<dbReference type="CDD" id="cd00609">
    <property type="entry name" value="AAT_like"/>
    <property type="match status" value="1"/>
</dbReference>
<dbReference type="AlphaFoldDB" id="A0AA37IZQ4"/>
<dbReference type="Proteomes" id="UP001055185">
    <property type="component" value="Unassembled WGS sequence"/>
</dbReference>
<dbReference type="PROSITE" id="PS50949">
    <property type="entry name" value="HTH_GNTR"/>
    <property type="match status" value="1"/>
</dbReference>
<keyword evidence="8" id="KW-1185">Reference proteome</keyword>
<evidence type="ECO:0000256" key="5">
    <source>
        <dbReference type="ARBA" id="ARBA00023163"/>
    </source>
</evidence>
<comment type="caution">
    <text evidence="7">The sequence shown here is derived from an EMBL/GenBank/DDBJ whole genome shotgun (WGS) entry which is preliminary data.</text>
</comment>
<protein>
    <submittedName>
        <fullName evidence="7">GntR family transcriptional regulator</fullName>
    </submittedName>
</protein>
<keyword evidence="3" id="KW-0805">Transcription regulation</keyword>
<feature type="domain" description="HTH gntR-type" evidence="6">
    <location>
        <begin position="14"/>
        <end position="82"/>
    </location>
</feature>
<evidence type="ECO:0000256" key="1">
    <source>
        <dbReference type="ARBA" id="ARBA00005384"/>
    </source>
</evidence>
<dbReference type="InterPro" id="IPR015421">
    <property type="entry name" value="PyrdxlP-dep_Trfase_major"/>
</dbReference>
<dbReference type="Gene3D" id="1.10.10.10">
    <property type="entry name" value="Winged helix-like DNA-binding domain superfamily/Winged helix DNA-binding domain"/>
    <property type="match status" value="1"/>
</dbReference>
<dbReference type="PANTHER" id="PTHR46577">
    <property type="entry name" value="HTH-TYPE TRANSCRIPTIONAL REGULATORY PROTEIN GABR"/>
    <property type="match status" value="1"/>
</dbReference>
<keyword evidence="4" id="KW-0238">DNA-binding</keyword>
<dbReference type="SMART" id="SM00345">
    <property type="entry name" value="HTH_GNTR"/>
    <property type="match status" value="1"/>
</dbReference>
<proteinExistence type="inferred from homology"/>
<dbReference type="GO" id="GO:0003700">
    <property type="term" value="F:DNA-binding transcription factor activity"/>
    <property type="evidence" value="ECO:0007669"/>
    <property type="project" value="InterPro"/>
</dbReference>
<sequence length="478" mass="51152">MLHLTTALDPASGVPLYEQLYRSLAGEIRSGALPAGARMPGKRSLAGALSVSVNTVDAAYQLLAAEGYLESRPRSGFYVQEYPALPRRAEAAPAAPAAAAPPADPPVRFDLSTGGVDTGLFPFRTWARLQKELLYSSPQLLAPGDPRGDMELRQALAGYLEEYRGVRCGAHQIIVGAGLEYLLGLLAPLLPGPAAVETPGYPRARRVLENNGTPCRCLPMDENGLSARALETSDAAVCYVTPSHQFPTGVTMPAPRRAELLHWAARRPGQRYIIEDDYDSEFRFDTRPLPSMQGMAGADGPVIYLSTCSRSLAPGIRVAYLVLPEHLLPAWQAAYGSYAGTVSRFEQQTLARFITEGYFTRLLNRERVAYKARRDALAAALTGAFGPEEIRLGGLHTGLHLLLTLRHPPAGDEALVAAARAEGIRLSALSAYDLTGRGAGRSGTLVLGYGALADSLCPALGETLKKACTAARDRSSMV</sequence>
<dbReference type="PANTHER" id="PTHR46577:SF1">
    <property type="entry name" value="HTH-TYPE TRANSCRIPTIONAL REGULATORY PROTEIN GABR"/>
    <property type="match status" value="1"/>
</dbReference>
<dbReference type="GO" id="GO:0003677">
    <property type="term" value="F:DNA binding"/>
    <property type="evidence" value="ECO:0007669"/>
    <property type="project" value="UniProtKB-KW"/>
</dbReference>
<dbReference type="InterPro" id="IPR015424">
    <property type="entry name" value="PyrdxlP-dep_Trfase"/>
</dbReference>
<accession>A0AA37IZQ4</accession>
<keyword evidence="2" id="KW-0663">Pyridoxal phosphate</keyword>
<dbReference type="Pfam" id="PF00392">
    <property type="entry name" value="GntR"/>
    <property type="match status" value="1"/>
</dbReference>
<comment type="similarity">
    <text evidence="1">In the C-terminal section; belongs to the class-I pyridoxal-phosphate-dependent aminotransferase family.</text>
</comment>
<evidence type="ECO:0000256" key="4">
    <source>
        <dbReference type="ARBA" id="ARBA00023125"/>
    </source>
</evidence>
<dbReference type="InterPro" id="IPR051446">
    <property type="entry name" value="HTH_trans_reg/aminotransferase"/>
</dbReference>
<evidence type="ECO:0000313" key="8">
    <source>
        <dbReference type="Proteomes" id="UP001055185"/>
    </source>
</evidence>
<reference evidence="7" key="1">
    <citation type="journal article" date="2022" name="Int. J. Syst. Evol. Microbiol.">
        <title>Genome-based, phenotypic and chemotaxonomic classification of Faecalibacterium strains: proposal of three novel species Faecalibacterium duncaniae sp. nov., Faecalibacterium hattorii sp. nov. and Faecalibacterium gallinarum sp. nov. .</title>
        <authorList>
            <person name="Sakamoto M."/>
            <person name="Sakurai N."/>
            <person name="Tanno H."/>
            <person name="Iino T."/>
            <person name="Ohkuma M."/>
            <person name="Endo A."/>
        </authorList>
    </citation>
    <scope>NUCLEOTIDE SEQUENCE</scope>
    <source>
        <strain evidence="7">JCM 17207</strain>
    </source>
</reference>
<dbReference type="SUPFAM" id="SSF53383">
    <property type="entry name" value="PLP-dependent transferases"/>
    <property type="match status" value="1"/>
</dbReference>
<dbReference type="RefSeq" id="WP_238317545.1">
    <property type="nucleotide sequence ID" value="NZ_BQKV01000081.1"/>
</dbReference>